<evidence type="ECO:0000313" key="13">
    <source>
        <dbReference type="Proteomes" id="UP000182829"/>
    </source>
</evidence>
<feature type="domain" description="4Fe-4S ferredoxin-type" evidence="11">
    <location>
        <begin position="284"/>
        <end position="320"/>
    </location>
</feature>
<evidence type="ECO:0000256" key="1">
    <source>
        <dbReference type="ARBA" id="ARBA00001974"/>
    </source>
</evidence>
<comment type="cofactor">
    <cofactor evidence="10">
        <name>[4Fe-4S] cluster</name>
        <dbReference type="ChEBI" id="CHEBI:49883"/>
    </cofactor>
</comment>
<gene>
    <name evidence="12" type="ORF">SAMN05443661_11381</name>
</gene>
<keyword evidence="7 10" id="KW-0560">Oxidoreductase</keyword>
<dbReference type="Pfam" id="PF12800">
    <property type="entry name" value="Fer4_4"/>
    <property type="match status" value="1"/>
</dbReference>
<dbReference type="InterPro" id="IPR036188">
    <property type="entry name" value="FAD/NAD-bd_sf"/>
</dbReference>
<name>A0A1I3NFD9_9EURY</name>
<feature type="domain" description="4Fe-4S ferredoxin-type" evidence="11">
    <location>
        <begin position="612"/>
        <end position="641"/>
    </location>
</feature>
<evidence type="ECO:0000256" key="10">
    <source>
        <dbReference type="RuleBase" id="RU366072"/>
    </source>
</evidence>
<evidence type="ECO:0000256" key="9">
    <source>
        <dbReference type="ARBA" id="ARBA00023014"/>
    </source>
</evidence>
<comment type="cofactor">
    <cofactor evidence="1 10">
        <name>FAD</name>
        <dbReference type="ChEBI" id="CHEBI:57692"/>
    </cofactor>
</comment>
<organism evidence="12 13">
    <name type="scientific">Natronobacterium gregoryi</name>
    <dbReference type="NCBI Taxonomy" id="44930"/>
    <lineage>
        <taxon>Archaea</taxon>
        <taxon>Methanobacteriati</taxon>
        <taxon>Methanobacteriota</taxon>
        <taxon>Stenosarchaea group</taxon>
        <taxon>Halobacteria</taxon>
        <taxon>Halobacteriales</taxon>
        <taxon>Natrialbaceae</taxon>
        <taxon>Natronobacterium</taxon>
    </lineage>
</organism>
<accession>A0A1I3NFD9</accession>
<dbReference type="Gene3D" id="3.30.70.20">
    <property type="match status" value="3"/>
</dbReference>
<evidence type="ECO:0000256" key="6">
    <source>
        <dbReference type="ARBA" id="ARBA00022827"/>
    </source>
</evidence>
<comment type="similarity">
    <text evidence="2 10">Belongs to the HdrA family.</text>
</comment>
<dbReference type="OrthoDB" id="23478at2157"/>
<dbReference type="GeneID" id="14209536"/>
<evidence type="ECO:0000313" key="12">
    <source>
        <dbReference type="EMBL" id="SFJ08051.1"/>
    </source>
</evidence>
<comment type="subunit">
    <text evidence="10">The ferredoxin:CoB-CoM heterodisulfide reductase is composed of three subunits; HdrA, HdrB and HdrC.</text>
</comment>
<evidence type="ECO:0000259" key="11">
    <source>
        <dbReference type="PROSITE" id="PS51379"/>
    </source>
</evidence>
<dbReference type="PROSITE" id="PS51379">
    <property type="entry name" value="4FE4S_FER_2"/>
    <property type="match status" value="4"/>
</dbReference>
<dbReference type="InterPro" id="IPR039650">
    <property type="entry name" value="HdrA-like"/>
</dbReference>
<keyword evidence="6 10" id="KW-0274">FAD</keyword>
<dbReference type="Proteomes" id="UP000182829">
    <property type="component" value="Unassembled WGS sequence"/>
</dbReference>
<dbReference type="InterPro" id="IPR017896">
    <property type="entry name" value="4Fe4S_Fe-S-bd"/>
</dbReference>
<reference evidence="12 13" key="1">
    <citation type="submission" date="2016-10" db="EMBL/GenBank/DDBJ databases">
        <authorList>
            <person name="de Groot N.N."/>
        </authorList>
    </citation>
    <scope>NUCLEOTIDE SEQUENCE [LARGE SCALE GENOMIC DNA]</scope>
    <source>
        <strain evidence="12 13">SP2</strain>
    </source>
</reference>
<dbReference type="PANTHER" id="PTHR43498:SF1">
    <property type="entry name" value="COB--COM HETERODISULFIDE REDUCTASE IRON-SULFUR SUBUNIT A"/>
    <property type="match status" value="1"/>
</dbReference>
<comment type="pathway">
    <text evidence="10">Cofactor metabolism; coenzyme M-coenzyme B heterodisulfide reduction; coenzyme B and coenzyme M from coenzyme M-coenzyme B heterodisulfide: step 1/1.</text>
</comment>
<feature type="domain" description="4Fe-4S ferredoxin-type" evidence="11">
    <location>
        <begin position="237"/>
        <end position="267"/>
    </location>
</feature>
<dbReference type="GO" id="GO:0016491">
    <property type="term" value="F:oxidoreductase activity"/>
    <property type="evidence" value="ECO:0007669"/>
    <property type="project" value="UniProtKB-UniRule"/>
</dbReference>
<dbReference type="Pfam" id="PF13237">
    <property type="entry name" value="Fer4_10"/>
    <property type="match status" value="1"/>
</dbReference>
<evidence type="ECO:0000256" key="7">
    <source>
        <dbReference type="ARBA" id="ARBA00023002"/>
    </source>
</evidence>
<sequence length="656" mass="70803">MISDLEVAVYLCESRGHVSDELELDAVVETISEHPNVTDVRTHELLCGPDGHDLLRSEIRENEPDRIVVGGGSLKDKRPGFETVLESAGMNPFLLQMVDLREQCSWVTDDPEATTEKACRLLRGGVERALHLEPLARETVAYDTGVLVYGESIAAIDAALQLAVADRQVYLVTEADSPGGLLVQKEFLYPKDQCAPCRAAPKLKELDQSDDVELIAPGQVTSVRGVAGNFEITIESEPRYVDSEACIPCDRCVDACPVSVPDEFEFELTDRAAIYEPFSGSIPGGYVIDEENCVRFDESPTDCTECADACPMDAVQYEETGTTREVTVGSAIVAPEAQPYDADRVHPTARDGQTDVYSNLEFERFFTESGPTNGAVELRDGTEPDSVAIVHCAGSRCEDHLSYCSGTCCLDALKLSRALLEAVPDCDVYQVFDDLVVPGREGEAYAQETFEMGATPVRWDLDHGDWIDLTVTDDGVTVAGTNRDGNPAELEVDAVVLAVGLEPGVVVDDLAETFDLERDERGFLTAEQPITSTAVARDGIYVAGPSAGPDGEHATLTQGISAVGEVLSRAVPGRDVELEPRRAVIDDELCTGCRICLETCPFDAIDRDDERGVAQLRDEVCQGCGACVSACPADAIDQRGFTTAQLEAEIDGVIEG</sequence>
<keyword evidence="8 10" id="KW-0408">Iron</keyword>
<evidence type="ECO:0000256" key="3">
    <source>
        <dbReference type="ARBA" id="ARBA00022485"/>
    </source>
</evidence>
<keyword evidence="9 10" id="KW-0411">Iron-sulfur</keyword>
<dbReference type="InterPro" id="IPR017900">
    <property type="entry name" value="4Fe4S_Fe_S_CS"/>
</dbReference>
<dbReference type="SUPFAM" id="SSF51905">
    <property type="entry name" value="FAD/NAD(P)-binding domain"/>
    <property type="match status" value="2"/>
</dbReference>
<evidence type="ECO:0000256" key="2">
    <source>
        <dbReference type="ARBA" id="ARBA00006561"/>
    </source>
</evidence>
<dbReference type="GO" id="GO:0046872">
    <property type="term" value="F:metal ion binding"/>
    <property type="evidence" value="ECO:0007669"/>
    <property type="project" value="UniProtKB-KW"/>
</dbReference>
<comment type="function">
    <text evidence="10">Part of a complex that catalyzes the reversible reduction of CoM-S-S-CoB to the thiol-coenzymes H-S-CoM (coenzyme M) and H-S-CoB (coenzyme B).</text>
</comment>
<evidence type="ECO:0000256" key="4">
    <source>
        <dbReference type="ARBA" id="ARBA00022630"/>
    </source>
</evidence>
<protein>
    <recommendedName>
        <fullName evidence="10">CoB--CoM heterodisulfide reductase iron-sulfur subunit A</fullName>
        <ecNumber evidence="10">1.8.-.-</ecNumber>
    </recommendedName>
</protein>
<keyword evidence="5 10" id="KW-0479">Metal-binding</keyword>
<evidence type="ECO:0000256" key="5">
    <source>
        <dbReference type="ARBA" id="ARBA00022723"/>
    </source>
</evidence>
<dbReference type="EMBL" id="FORO01000013">
    <property type="protein sequence ID" value="SFJ08051.1"/>
    <property type="molecule type" value="Genomic_DNA"/>
</dbReference>
<dbReference type="EC" id="1.8.-.-" evidence="10"/>
<feature type="domain" description="4Fe-4S ferredoxin-type" evidence="11">
    <location>
        <begin position="581"/>
        <end position="610"/>
    </location>
</feature>
<dbReference type="RefSeq" id="WP_005577983.1">
    <property type="nucleotide sequence ID" value="NZ_FORO01000013.1"/>
</dbReference>
<dbReference type="GO" id="GO:0051539">
    <property type="term" value="F:4 iron, 4 sulfur cluster binding"/>
    <property type="evidence" value="ECO:0007669"/>
    <property type="project" value="UniProtKB-UniRule"/>
</dbReference>
<keyword evidence="4 10" id="KW-0285">Flavoprotein</keyword>
<evidence type="ECO:0000256" key="8">
    <source>
        <dbReference type="ARBA" id="ARBA00023004"/>
    </source>
</evidence>
<dbReference type="AlphaFoldDB" id="A0A1I3NFD9"/>
<dbReference type="SUPFAM" id="SSF54862">
    <property type="entry name" value="4Fe-4S ferredoxins"/>
    <property type="match status" value="2"/>
</dbReference>
<dbReference type="PROSITE" id="PS00198">
    <property type="entry name" value="4FE4S_FER_1"/>
    <property type="match status" value="2"/>
</dbReference>
<keyword evidence="3 10" id="KW-0004">4Fe-4S</keyword>
<dbReference type="PANTHER" id="PTHR43498">
    <property type="entry name" value="FERREDOXIN:COB-COM HETERODISULFIDE REDUCTASE SUBUNIT A"/>
    <property type="match status" value="1"/>
</dbReference>
<dbReference type="OMA" id="YCCMAAL"/>
<proteinExistence type="inferred from homology"/>